<dbReference type="Proteomes" id="UP000712080">
    <property type="component" value="Unassembled WGS sequence"/>
</dbReference>
<comment type="caution">
    <text evidence="3">The sequence shown here is derived from an EMBL/GenBank/DDBJ whole genome shotgun (WGS) entry which is preliminary data.</text>
</comment>
<dbReference type="Gene3D" id="3.40.50.2300">
    <property type="match status" value="1"/>
</dbReference>
<sequence>MSLSNLRVLLADDDEDDRLFFCDAIREIDSSVDITSVSDGQRLMDFLSVSSVSLPDILFLDMNMPCENGKECLKEIREAAHLKNLVVIIYSTSGDENQVADAFAIGANGYIKKPNDFSSLKQVVAEMLLINWKSSVKSQPKIIRLN</sequence>
<evidence type="ECO:0000259" key="2">
    <source>
        <dbReference type="PROSITE" id="PS50110"/>
    </source>
</evidence>
<name>A0A972FLB4_9FLAO</name>
<dbReference type="InterPro" id="IPR011006">
    <property type="entry name" value="CheY-like_superfamily"/>
</dbReference>
<reference evidence="3" key="1">
    <citation type="submission" date="2020-02" db="EMBL/GenBank/DDBJ databases">
        <title>Flavobacterium sp. genome.</title>
        <authorList>
            <person name="Jung H.S."/>
            <person name="Baek J.H."/>
            <person name="Jeon C.O."/>
        </authorList>
    </citation>
    <scope>NUCLEOTIDE SEQUENCE</scope>
    <source>
        <strain evidence="3">SE-s28</strain>
    </source>
</reference>
<dbReference type="SMART" id="SM00448">
    <property type="entry name" value="REC"/>
    <property type="match status" value="1"/>
</dbReference>
<dbReference type="EMBL" id="JAAMPU010000100">
    <property type="protein sequence ID" value="NMH27340.1"/>
    <property type="molecule type" value="Genomic_DNA"/>
</dbReference>
<evidence type="ECO:0000313" key="4">
    <source>
        <dbReference type="Proteomes" id="UP000712080"/>
    </source>
</evidence>
<proteinExistence type="predicted"/>
<dbReference type="PANTHER" id="PTHR44520:SF2">
    <property type="entry name" value="RESPONSE REGULATOR RCP1"/>
    <property type="match status" value="1"/>
</dbReference>
<feature type="modified residue" description="4-aspartylphosphate" evidence="1">
    <location>
        <position position="61"/>
    </location>
</feature>
<dbReference type="GO" id="GO:0000160">
    <property type="term" value="P:phosphorelay signal transduction system"/>
    <property type="evidence" value="ECO:0007669"/>
    <property type="project" value="InterPro"/>
</dbReference>
<dbReference type="RefSeq" id="WP_169526343.1">
    <property type="nucleotide sequence ID" value="NZ_JAAMPU010000100.1"/>
</dbReference>
<protein>
    <submittedName>
        <fullName evidence="3">Response regulator</fullName>
    </submittedName>
</protein>
<dbReference type="Pfam" id="PF00072">
    <property type="entry name" value="Response_reg"/>
    <property type="match status" value="1"/>
</dbReference>
<evidence type="ECO:0000256" key="1">
    <source>
        <dbReference type="PROSITE-ProRule" id="PRU00169"/>
    </source>
</evidence>
<evidence type="ECO:0000313" key="3">
    <source>
        <dbReference type="EMBL" id="NMH27340.1"/>
    </source>
</evidence>
<gene>
    <name evidence="3" type="ORF">G6047_04780</name>
</gene>
<organism evidence="3 4">
    <name type="scientific">Flavobacterium silvaticum</name>
    <dbReference type="NCBI Taxonomy" id="1852020"/>
    <lineage>
        <taxon>Bacteria</taxon>
        <taxon>Pseudomonadati</taxon>
        <taxon>Bacteroidota</taxon>
        <taxon>Flavobacteriia</taxon>
        <taxon>Flavobacteriales</taxon>
        <taxon>Flavobacteriaceae</taxon>
        <taxon>Flavobacterium</taxon>
    </lineage>
</organism>
<keyword evidence="1" id="KW-0597">Phosphoprotein</keyword>
<dbReference type="SUPFAM" id="SSF52172">
    <property type="entry name" value="CheY-like"/>
    <property type="match status" value="1"/>
</dbReference>
<dbReference type="InterPro" id="IPR001789">
    <property type="entry name" value="Sig_transdc_resp-reg_receiver"/>
</dbReference>
<dbReference type="PROSITE" id="PS50110">
    <property type="entry name" value="RESPONSE_REGULATORY"/>
    <property type="match status" value="1"/>
</dbReference>
<dbReference type="PANTHER" id="PTHR44520">
    <property type="entry name" value="RESPONSE REGULATOR RCP1-RELATED"/>
    <property type="match status" value="1"/>
</dbReference>
<accession>A0A972FLB4</accession>
<keyword evidence="4" id="KW-1185">Reference proteome</keyword>
<dbReference type="InterPro" id="IPR052893">
    <property type="entry name" value="TCS_response_regulator"/>
</dbReference>
<feature type="domain" description="Response regulatory" evidence="2">
    <location>
        <begin position="7"/>
        <end position="128"/>
    </location>
</feature>
<dbReference type="AlphaFoldDB" id="A0A972FLB4"/>